<dbReference type="Gene3D" id="2.60.40.10">
    <property type="entry name" value="Immunoglobulins"/>
    <property type="match status" value="2"/>
</dbReference>
<dbReference type="InterPro" id="IPR051172">
    <property type="entry name" value="Chlamydia_OmcB"/>
</dbReference>
<dbReference type="InterPro" id="IPR045474">
    <property type="entry name" value="GEVED"/>
</dbReference>
<evidence type="ECO:0000259" key="2">
    <source>
        <dbReference type="Pfam" id="PF01345"/>
    </source>
</evidence>
<keyword evidence="5" id="KW-1185">Reference proteome</keyword>
<organism evidence="4 5">
    <name type="scientific">Fibrella rubiginis</name>
    <dbReference type="NCBI Taxonomy" id="2817060"/>
    <lineage>
        <taxon>Bacteria</taxon>
        <taxon>Pseudomonadati</taxon>
        <taxon>Bacteroidota</taxon>
        <taxon>Cytophagia</taxon>
        <taxon>Cytophagales</taxon>
        <taxon>Spirosomataceae</taxon>
        <taxon>Fibrella</taxon>
    </lineage>
</organism>
<dbReference type="Gene3D" id="2.130.10.10">
    <property type="entry name" value="YVTN repeat-like/Quinoprotein amine dehydrogenase"/>
    <property type="match status" value="3"/>
</dbReference>
<feature type="domain" description="DUF11" evidence="2">
    <location>
        <begin position="1181"/>
        <end position="1284"/>
    </location>
</feature>
<dbReference type="PANTHER" id="PTHR34819">
    <property type="entry name" value="LARGE CYSTEINE-RICH PERIPLASMIC PROTEIN OMCB"/>
    <property type="match status" value="1"/>
</dbReference>
<evidence type="ECO:0000313" key="4">
    <source>
        <dbReference type="EMBL" id="MBO0936559.1"/>
    </source>
</evidence>
<name>A0A939GCR8_9BACT</name>
<dbReference type="SUPFAM" id="SSF50939">
    <property type="entry name" value="Sialidases"/>
    <property type="match status" value="1"/>
</dbReference>
<evidence type="ECO:0000259" key="3">
    <source>
        <dbReference type="Pfam" id="PF20009"/>
    </source>
</evidence>
<protein>
    <recommendedName>
        <fullName evidence="6">DUF11 domain-containing protein</fullName>
    </recommendedName>
</protein>
<feature type="region of interest" description="Disordered" evidence="1">
    <location>
        <begin position="1276"/>
        <end position="1297"/>
    </location>
</feature>
<evidence type="ECO:0000256" key="1">
    <source>
        <dbReference type="SAM" id="MobiDB-lite"/>
    </source>
</evidence>
<feature type="region of interest" description="Disordered" evidence="1">
    <location>
        <begin position="1309"/>
        <end position="1337"/>
    </location>
</feature>
<reference evidence="4" key="1">
    <citation type="submission" date="2021-03" db="EMBL/GenBank/DDBJ databases">
        <title>Fibrella sp. HMF5335 genome sequencing and assembly.</title>
        <authorList>
            <person name="Kang H."/>
            <person name="Kim H."/>
            <person name="Bae S."/>
            <person name="Joh K."/>
        </authorList>
    </citation>
    <scope>NUCLEOTIDE SEQUENCE</scope>
    <source>
        <strain evidence="4">HMF5335</strain>
    </source>
</reference>
<dbReference type="InterPro" id="IPR036278">
    <property type="entry name" value="Sialidase_sf"/>
</dbReference>
<evidence type="ECO:0008006" key="6">
    <source>
        <dbReference type="Google" id="ProtNLM"/>
    </source>
</evidence>
<evidence type="ECO:0000313" key="5">
    <source>
        <dbReference type="Proteomes" id="UP000664034"/>
    </source>
</evidence>
<feature type="domain" description="GEVED" evidence="3">
    <location>
        <begin position="1098"/>
        <end position="1171"/>
    </location>
</feature>
<dbReference type="EMBL" id="JAFMYV010000003">
    <property type="protein sequence ID" value="MBO0936559.1"/>
    <property type="molecule type" value="Genomic_DNA"/>
</dbReference>
<dbReference type="Pfam" id="PF20009">
    <property type="entry name" value="GEVED"/>
    <property type="match status" value="1"/>
</dbReference>
<dbReference type="InterPro" id="IPR015943">
    <property type="entry name" value="WD40/YVTN_repeat-like_dom_sf"/>
</dbReference>
<dbReference type="InterPro" id="IPR013783">
    <property type="entry name" value="Ig-like_fold"/>
</dbReference>
<proteinExistence type="predicted"/>
<dbReference type="Proteomes" id="UP000664034">
    <property type="component" value="Unassembled WGS sequence"/>
</dbReference>
<accession>A0A939GCR8</accession>
<dbReference type="InterPro" id="IPR001434">
    <property type="entry name" value="OmcB-like_DUF11"/>
</dbReference>
<dbReference type="NCBIfam" id="TIGR01451">
    <property type="entry name" value="B_ant_repeat"/>
    <property type="match status" value="1"/>
</dbReference>
<sequence>MGNVVPAFVAYLLSLLLLPLAVLSQTRSPIQLPQSVQADSLQRVRAQHEGRLQANNAALQQRFRALFATALTATVGGQTAPATPPPDNPLARYQVEVLRTMDPLTQTVPLERVEQARREVQLRIRQNDFASTLPNPITWSERGPNNVGGRTRVLMFDPNDPTKKKVWAGGVAGGLWYTNDITNPNQSWQKASDLWENIAVTSMAYDPSQPNIMYVGTGEAYYNMDGVQGGGIWKTTDGGQTWSRLTATVPINNGDLATIAGAFQAIYRLVVAPGGTVYAATWGGLVKSTDGGTSWTFDLVPARSIGTTTGSVYNITDIDLATDGALFAVAQGSLVYRRSSGSSSWEVKQANPLGYRAEIALAPSTSGGGQVIYLVAASASVMLRSTDGGTSWTNLPLPSSVTAPLGEQSWYNLVLTVHPTNPNQVYLGTNRPFRSLDGGNSWAYQSGYWEGTHPDQHTFVFRPDAPNEMLLGNDGGVFYSSDFGNATVPKPTYSARNRDYNVTQFYSVAIKNSANDGYLLGGTQDNGSINVFSSATGPVSGNTIQGGDGMLSFIDQDDPNIQIASYQYNSYNLFNSNGVYRAGLCNGAGQFINPADYDSRTNTLYAFNQSMNNGTQLYKVSNVGTTNTLTTLFAPNNVTYLIRAGRQPNTVYLGGYGAVYKVTNTDQLTATTTSITSNIPGYFTGYVSCIELGATDDEMLVTISSYGTRSIWLTRNGGQTWESKDEAGYGLPDIPVRYALFNPRDRRQVMLATELGIWFTNNIYAPNPGWSSANTGLANTRCDMLRYRTADGAVAVGTHGRGLFMTDFFTQPIPDEIVVAPVTGPLCAGSTISLTFTATGTYQTTNTFTAYLTDASGSFSVAQPLGTVNPFAGNSLPLSATLTGGVYRLLVRSGNPVISSAASQTFIIGERPTFSSLLPSLPDRTTSRIDLRVGSTQNATAYYMLAPRQYYAYAQQVRDGLAYNGRVALRSGSLPLLANQPVSIAIDGLMPGVGYRVNVVLEDPISGCLSNVVPLDTIMAGMAALYCTPQSVSNCVGGDVIADFVLQGTALNRINSGCSYNGYDQLIANGYAVRATADYGFIFRTYYNNGGSYFPQHIAIWLDANRDGVYSPSERLYKSTGAITSNGWTGTLTIPPIQSGLYRLRVRCRWYSEVNDPCEQYTYGETEDYILDVAGLETLADVSLRMSVDNRVAAVNQPVTYQLAVRNDGQQTARNVLIGSRLPANSQLTEATNWTTVNGQLQQLIPALAMGEETSLTFAVMPTQPGTYQTAAQVVQVSPADPDSRPGSGTGDGEDDMATVDMRTATASSDYFASPNPGQFPLPALRSSQPAPDPSGADLSLQLVLSSRNTTTGSTVTLYPTVFNAGGRSVNNVKVQFWLQAPLTGPTGPASYSLLVASLPVNASVTQPITLTVGAGNGGYLTVRGAIIAASEPDPDSDRVTFGKGQDHEAFVDLRVWGSGGGGRQAAHAGPQVVVLVSPAQPTAATEVSRTYQADIRIGEDGGDESANEQLTIRLQNSRGRVVKTWRMPRHERVQFLFTPQAYGPGAYRLVVQHEGRTYRSAPFEAVKTHRPLARK</sequence>
<comment type="caution">
    <text evidence="4">The sequence shown here is derived from an EMBL/GenBank/DDBJ whole genome shotgun (WGS) entry which is preliminary data.</text>
</comment>
<gene>
    <name evidence="4" type="ORF">J2I47_08395</name>
</gene>
<dbReference type="Pfam" id="PF01345">
    <property type="entry name" value="DUF11"/>
    <property type="match status" value="1"/>
</dbReference>
<dbReference type="RefSeq" id="WP_207364116.1">
    <property type="nucleotide sequence ID" value="NZ_JAFMYV010000003.1"/>
</dbReference>
<dbReference type="InterPro" id="IPR047589">
    <property type="entry name" value="DUF11_rpt"/>
</dbReference>
<dbReference type="PANTHER" id="PTHR34819:SF5">
    <property type="entry name" value="CONSERVED REPEAT DOMAIN PROTEIN"/>
    <property type="match status" value="1"/>
</dbReference>